<dbReference type="GO" id="GO:0016251">
    <property type="term" value="F:RNA polymerase II general transcription initiation factor activity"/>
    <property type="evidence" value="ECO:0007669"/>
    <property type="project" value="TreeGrafter"/>
</dbReference>
<keyword evidence="6" id="KW-0539">Nucleus</keyword>
<comment type="subcellular location">
    <subcellularLocation>
        <location evidence="1">Nucleus</location>
    </subcellularLocation>
</comment>
<dbReference type="InterPro" id="IPR045144">
    <property type="entry name" value="TAF4"/>
</dbReference>
<dbReference type="EMBL" id="WHVB01000051">
    <property type="protein sequence ID" value="KAF8464945.1"/>
    <property type="molecule type" value="Genomic_DNA"/>
</dbReference>
<evidence type="ECO:0000256" key="6">
    <source>
        <dbReference type="ARBA" id="ARBA00023242"/>
    </source>
</evidence>
<organism evidence="12 13">
    <name type="scientific">Russula ochroleuca</name>
    <dbReference type="NCBI Taxonomy" id="152965"/>
    <lineage>
        <taxon>Eukaryota</taxon>
        <taxon>Fungi</taxon>
        <taxon>Dikarya</taxon>
        <taxon>Basidiomycota</taxon>
        <taxon>Agaricomycotina</taxon>
        <taxon>Agaricomycetes</taxon>
        <taxon>Russulales</taxon>
        <taxon>Russulaceae</taxon>
        <taxon>Russula</taxon>
    </lineage>
</organism>
<reference evidence="12" key="1">
    <citation type="submission" date="2019-10" db="EMBL/GenBank/DDBJ databases">
        <authorList>
            <consortium name="DOE Joint Genome Institute"/>
            <person name="Kuo A."/>
            <person name="Miyauchi S."/>
            <person name="Kiss E."/>
            <person name="Drula E."/>
            <person name="Kohler A."/>
            <person name="Sanchez-Garcia M."/>
            <person name="Andreopoulos B."/>
            <person name="Barry K.W."/>
            <person name="Bonito G."/>
            <person name="Buee M."/>
            <person name="Carver A."/>
            <person name="Chen C."/>
            <person name="Cichocki N."/>
            <person name="Clum A."/>
            <person name="Culley D."/>
            <person name="Crous P.W."/>
            <person name="Fauchery L."/>
            <person name="Girlanda M."/>
            <person name="Hayes R."/>
            <person name="Keri Z."/>
            <person name="LaButti K."/>
            <person name="Lipzen A."/>
            <person name="Lombard V."/>
            <person name="Magnuson J."/>
            <person name="Maillard F."/>
            <person name="Morin E."/>
            <person name="Murat C."/>
            <person name="Nolan M."/>
            <person name="Ohm R."/>
            <person name="Pangilinan J."/>
            <person name="Pereira M."/>
            <person name="Perotto S."/>
            <person name="Peter M."/>
            <person name="Riley R."/>
            <person name="Sitrit Y."/>
            <person name="Stielow B."/>
            <person name="Szollosi G."/>
            <person name="Zifcakova L."/>
            <person name="Stursova M."/>
            <person name="Spatafora J.W."/>
            <person name="Tedersoo L."/>
            <person name="Vaario L.-M."/>
            <person name="Yamada A."/>
            <person name="Yan M."/>
            <person name="Wang P."/>
            <person name="Xu J."/>
            <person name="Bruns T."/>
            <person name="Baldrian P."/>
            <person name="Vilgalys R."/>
            <person name="Henrissat B."/>
            <person name="Grigoriev I.V."/>
            <person name="Hibbett D."/>
            <person name="Nagy L.G."/>
            <person name="Martin F.M."/>
        </authorList>
    </citation>
    <scope>NUCLEOTIDE SEQUENCE</scope>
    <source>
        <strain evidence="12">Prilba</strain>
    </source>
</reference>
<dbReference type="PANTHER" id="PTHR15138:SF14">
    <property type="entry name" value="TRANSCRIPTION INITIATION FACTOR TFIID SUBUNIT 4"/>
    <property type="match status" value="1"/>
</dbReference>
<evidence type="ECO:0000256" key="10">
    <source>
        <dbReference type="SAM" id="MobiDB-lite"/>
    </source>
</evidence>
<evidence type="ECO:0000256" key="5">
    <source>
        <dbReference type="ARBA" id="ARBA00023163"/>
    </source>
</evidence>
<dbReference type="GO" id="GO:0005669">
    <property type="term" value="C:transcription factor TFIID complex"/>
    <property type="evidence" value="ECO:0007669"/>
    <property type="project" value="InterPro"/>
</dbReference>
<feature type="domain" description="Transcription initiation factor TFIID component TAF4 C-terminal" evidence="11">
    <location>
        <begin position="117"/>
        <end position="420"/>
    </location>
</feature>
<dbReference type="PANTHER" id="PTHR15138">
    <property type="entry name" value="TRANSCRIPTION INITIATION FACTOR TFIID SUBUNIT 4"/>
    <property type="match status" value="1"/>
</dbReference>
<accession>A0A9P5JVQ1</accession>
<sequence>MSQTSPIPKAEPEAAASGTTPAAAAPTPTTSYTPGSWASSQIPIDPVLQQQSANATTQYYTQFQHSHYPQASYGHYQPYIPPAQTAQTQTAGSMAAVLQRQAAQATSQLDTADVATLNDAIGSAGVDLRAEEETLQRGNDQHQTYRPYEDRSRKQPLNPNFDTRFLGPTMRAIGTKHKVPKIPEDAVNYVALALRARLHDLLVAMAAASAHRTDSQFDRTPSAYVDGTPMWRISVRRDIAKQLAALERAEREDEMRIRRERKELAAAQAAALAAHAPGAATGETEDGEGGPKKKKKKADGPGVTAKNMSEDVRKKMSNAVASHAAGLSTGKYAWMNASNATPAPPPKPKPAASPAPATTTAPAPTAAAAAAAAAAAIGSSWARPYVSTSGKPASATKEEEDTRRVVTLRDALFVVEKERGHGAGRGAAHGWVR</sequence>
<feature type="coiled-coil region" evidence="9">
    <location>
        <begin position="232"/>
        <end position="263"/>
    </location>
</feature>
<dbReference type="GO" id="GO:0006367">
    <property type="term" value="P:transcription initiation at RNA polymerase II promoter"/>
    <property type="evidence" value="ECO:0007669"/>
    <property type="project" value="TreeGrafter"/>
</dbReference>
<evidence type="ECO:0000256" key="7">
    <source>
        <dbReference type="ARBA" id="ARBA00025346"/>
    </source>
</evidence>
<feature type="region of interest" description="Disordered" evidence="10">
    <location>
        <begin position="134"/>
        <end position="159"/>
    </location>
</feature>
<dbReference type="InterPro" id="IPR007900">
    <property type="entry name" value="TAF4_C"/>
</dbReference>
<feature type="region of interest" description="Disordered" evidence="10">
    <location>
        <begin position="1"/>
        <end position="38"/>
    </location>
</feature>
<gene>
    <name evidence="12" type="ORF">DFH94DRAFT_784399</name>
</gene>
<comment type="similarity">
    <text evidence="2">Belongs to the TAF4 family.</text>
</comment>
<evidence type="ECO:0000256" key="8">
    <source>
        <dbReference type="ARBA" id="ARBA00031747"/>
    </source>
</evidence>
<dbReference type="OrthoDB" id="21060at2759"/>
<feature type="compositionally biased region" description="Low complexity" evidence="10">
    <location>
        <begin position="268"/>
        <end position="282"/>
    </location>
</feature>
<feature type="region of interest" description="Disordered" evidence="10">
    <location>
        <begin position="338"/>
        <end position="361"/>
    </location>
</feature>
<dbReference type="GO" id="GO:0003677">
    <property type="term" value="F:DNA binding"/>
    <property type="evidence" value="ECO:0007669"/>
    <property type="project" value="TreeGrafter"/>
</dbReference>
<keyword evidence="5" id="KW-0804">Transcription</keyword>
<feature type="compositionally biased region" description="Pro residues" evidence="10">
    <location>
        <begin position="342"/>
        <end position="353"/>
    </location>
</feature>
<evidence type="ECO:0000256" key="3">
    <source>
        <dbReference type="ARBA" id="ARBA00017306"/>
    </source>
</evidence>
<comment type="caution">
    <text evidence="12">The sequence shown here is derived from an EMBL/GenBank/DDBJ whole genome shotgun (WGS) entry which is preliminary data.</text>
</comment>
<dbReference type="Pfam" id="PF05236">
    <property type="entry name" value="TAF4"/>
    <property type="match status" value="1"/>
</dbReference>
<evidence type="ECO:0000259" key="11">
    <source>
        <dbReference type="Pfam" id="PF05236"/>
    </source>
</evidence>
<feature type="compositionally biased region" description="Low complexity" evidence="10">
    <location>
        <begin position="13"/>
        <end position="35"/>
    </location>
</feature>
<name>A0A9P5JVQ1_9AGAM</name>
<evidence type="ECO:0000313" key="12">
    <source>
        <dbReference type="EMBL" id="KAF8464945.1"/>
    </source>
</evidence>
<evidence type="ECO:0000256" key="2">
    <source>
        <dbReference type="ARBA" id="ARBA00006178"/>
    </source>
</evidence>
<evidence type="ECO:0000256" key="1">
    <source>
        <dbReference type="ARBA" id="ARBA00004123"/>
    </source>
</evidence>
<dbReference type="AlphaFoldDB" id="A0A9P5JVQ1"/>
<evidence type="ECO:0000313" key="13">
    <source>
        <dbReference type="Proteomes" id="UP000759537"/>
    </source>
</evidence>
<feature type="region of interest" description="Disordered" evidence="10">
    <location>
        <begin position="384"/>
        <end position="403"/>
    </location>
</feature>
<feature type="region of interest" description="Disordered" evidence="10">
    <location>
        <begin position="268"/>
        <end position="311"/>
    </location>
</feature>
<dbReference type="Proteomes" id="UP000759537">
    <property type="component" value="Unassembled WGS sequence"/>
</dbReference>
<keyword evidence="9" id="KW-0175">Coiled coil</keyword>
<evidence type="ECO:0000256" key="9">
    <source>
        <dbReference type="SAM" id="Coils"/>
    </source>
</evidence>
<evidence type="ECO:0000256" key="4">
    <source>
        <dbReference type="ARBA" id="ARBA00023015"/>
    </source>
</evidence>
<proteinExistence type="inferred from homology"/>
<keyword evidence="4" id="KW-0805">Transcription regulation</keyword>
<keyword evidence="13" id="KW-1185">Reference proteome</keyword>
<reference evidence="12" key="2">
    <citation type="journal article" date="2020" name="Nat. Commun.">
        <title>Large-scale genome sequencing of mycorrhizal fungi provides insights into the early evolution of symbiotic traits.</title>
        <authorList>
            <person name="Miyauchi S."/>
            <person name="Kiss E."/>
            <person name="Kuo A."/>
            <person name="Drula E."/>
            <person name="Kohler A."/>
            <person name="Sanchez-Garcia M."/>
            <person name="Morin E."/>
            <person name="Andreopoulos B."/>
            <person name="Barry K.W."/>
            <person name="Bonito G."/>
            <person name="Buee M."/>
            <person name="Carver A."/>
            <person name="Chen C."/>
            <person name="Cichocki N."/>
            <person name="Clum A."/>
            <person name="Culley D."/>
            <person name="Crous P.W."/>
            <person name="Fauchery L."/>
            <person name="Girlanda M."/>
            <person name="Hayes R.D."/>
            <person name="Keri Z."/>
            <person name="LaButti K."/>
            <person name="Lipzen A."/>
            <person name="Lombard V."/>
            <person name="Magnuson J."/>
            <person name="Maillard F."/>
            <person name="Murat C."/>
            <person name="Nolan M."/>
            <person name="Ohm R.A."/>
            <person name="Pangilinan J."/>
            <person name="Pereira M.F."/>
            <person name="Perotto S."/>
            <person name="Peter M."/>
            <person name="Pfister S."/>
            <person name="Riley R."/>
            <person name="Sitrit Y."/>
            <person name="Stielow J.B."/>
            <person name="Szollosi G."/>
            <person name="Zifcakova L."/>
            <person name="Stursova M."/>
            <person name="Spatafora J.W."/>
            <person name="Tedersoo L."/>
            <person name="Vaario L.M."/>
            <person name="Yamada A."/>
            <person name="Yan M."/>
            <person name="Wang P."/>
            <person name="Xu J."/>
            <person name="Bruns T."/>
            <person name="Baldrian P."/>
            <person name="Vilgalys R."/>
            <person name="Dunand C."/>
            <person name="Henrissat B."/>
            <person name="Grigoriev I.V."/>
            <person name="Hibbett D."/>
            <person name="Nagy L.G."/>
            <person name="Martin F.M."/>
        </authorList>
    </citation>
    <scope>NUCLEOTIDE SEQUENCE</scope>
    <source>
        <strain evidence="12">Prilba</strain>
    </source>
</reference>
<comment type="function">
    <text evidence="7">Functions as a component of the DNA-binding general transcription factor complex TFIID. Binding of TFIID to a promoter (with or without TATA element) is the initial step in pre-initiation complex (PIC) formation. TFIID plays a key role in the regulation of gene expression by RNA polymerase II through different activities such as transcription activator interaction, core promoter recognition and selectivity, TFIIA and TFIIB interaction, chromatin modification (histone acetylation by TAF1), facilitation of DNA opening and initiation of transcription.</text>
</comment>
<protein>
    <recommendedName>
        <fullName evidence="3">Transcription initiation factor TFIID subunit 4</fullName>
    </recommendedName>
    <alternativeName>
        <fullName evidence="8">TBP-associated factor 4</fullName>
    </alternativeName>
</protein>
<dbReference type="CDD" id="cd08045">
    <property type="entry name" value="HFD_TAF4"/>
    <property type="match status" value="1"/>
</dbReference>